<dbReference type="AlphaFoldDB" id="A0A5B8M756"/>
<evidence type="ECO:0000256" key="2">
    <source>
        <dbReference type="ARBA" id="ARBA00022475"/>
    </source>
</evidence>
<comment type="subcellular location">
    <subcellularLocation>
        <location evidence="1">Cell membrane</location>
        <topology evidence="1">Multi-pass membrane protein</topology>
    </subcellularLocation>
</comment>
<sequence>MSATLVAPPISESERVVPRFAWLPVFTAMGALLLLLGATSNAYGYHRDELYFRILPPAWGYTDQPPLTPLIAHATAIFGDQPWSLHVPAILFAVASVGVVALIAREVGGGGLAQGLAAWGYAFGAVTLIMGHSLFTASLDLIVWPAVMLFVIRVFTRAQPWWWMIAGLVVGLSMYNKLLIAMLLIGVAVGLLAVGPRTALASWWPYAGIGVALVIGAPNLVYQVVNGWPQLQMGAALAAEKSGDVRPLLVPFLLIELGPFLVPIWVAGIVALFRRRAWRSLRWIPIAFVVVVALVFLAGSQVYYGYGLLATVYAIGCVPTAEWARRRRWRLALVIVGVVVSSAGGILLSLPILPVRVEANTPIGAIDQAIRDQVGWPQYVEEVDDVVHQVASGGDTVIIATNYGEAGALDRYLPAGSPGVYSGHNALGTLPPPPRSTKTVVFVGAEYPRAELFFQHCVVSGHLDDEVGMDNEEQGQPIAVCTGPTVSMSDLMAKLRHLG</sequence>
<gene>
    <name evidence="10" type="ORF">FPZ11_15695</name>
</gene>
<evidence type="ECO:0000313" key="10">
    <source>
        <dbReference type="EMBL" id="QDZ16021.1"/>
    </source>
</evidence>
<feature type="transmembrane region" description="Helical" evidence="8">
    <location>
        <begin position="248"/>
        <end position="273"/>
    </location>
</feature>
<feature type="transmembrane region" description="Helical" evidence="8">
    <location>
        <begin position="20"/>
        <end position="43"/>
    </location>
</feature>
<dbReference type="PANTHER" id="PTHR33908">
    <property type="entry name" value="MANNOSYLTRANSFERASE YKCB-RELATED"/>
    <property type="match status" value="1"/>
</dbReference>
<dbReference type="GO" id="GO:0009103">
    <property type="term" value="P:lipopolysaccharide biosynthetic process"/>
    <property type="evidence" value="ECO:0007669"/>
    <property type="project" value="UniProtKB-ARBA"/>
</dbReference>
<accession>A0A5B8M756</accession>
<dbReference type="Proteomes" id="UP000320216">
    <property type="component" value="Chromosome"/>
</dbReference>
<evidence type="ECO:0000256" key="8">
    <source>
        <dbReference type="SAM" id="Phobius"/>
    </source>
</evidence>
<evidence type="ECO:0000313" key="11">
    <source>
        <dbReference type="Proteomes" id="UP000320216"/>
    </source>
</evidence>
<dbReference type="KEGG" id="huw:FPZ11_15695"/>
<name>A0A5B8M756_9MICO</name>
<feature type="transmembrane region" description="Helical" evidence="8">
    <location>
        <begin position="331"/>
        <end position="353"/>
    </location>
</feature>
<keyword evidence="2" id="KW-1003">Cell membrane</keyword>
<evidence type="ECO:0000256" key="4">
    <source>
        <dbReference type="ARBA" id="ARBA00022679"/>
    </source>
</evidence>
<dbReference type="PANTHER" id="PTHR33908:SF11">
    <property type="entry name" value="MEMBRANE PROTEIN"/>
    <property type="match status" value="1"/>
</dbReference>
<feature type="transmembrane region" description="Helical" evidence="8">
    <location>
        <begin position="206"/>
        <end position="228"/>
    </location>
</feature>
<feature type="transmembrane region" description="Helical" evidence="8">
    <location>
        <begin position="280"/>
        <end position="298"/>
    </location>
</feature>
<feature type="transmembrane region" description="Helical" evidence="8">
    <location>
        <begin position="137"/>
        <end position="155"/>
    </location>
</feature>
<evidence type="ECO:0000256" key="7">
    <source>
        <dbReference type="ARBA" id="ARBA00023136"/>
    </source>
</evidence>
<feature type="transmembrane region" description="Helical" evidence="8">
    <location>
        <begin position="161"/>
        <end position="194"/>
    </location>
</feature>
<evidence type="ECO:0000256" key="1">
    <source>
        <dbReference type="ARBA" id="ARBA00004651"/>
    </source>
</evidence>
<feature type="transmembrane region" description="Helical" evidence="8">
    <location>
        <begin position="304"/>
        <end position="324"/>
    </location>
</feature>
<feature type="transmembrane region" description="Helical" evidence="8">
    <location>
        <begin position="83"/>
        <end position="104"/>
    </location>
</feature>
<keyword evidence="5 8" id="KW-0812">Transmembrane</keyword>
<dbReference type="InterPro" id="IPR038731">
    <property type="entry name" value="RgtA/B/C-like"/>
</dbReference>
<dbReference type="Pfam" id="PF13231">
    <property type="entry name" value="PMT_2"/>
    <property type="match status" value="1"/>
</dbReference>
<dbReference type="EMBL" id="CP042305">
    <property type="protein sequence ID" value="QDZ16021.1"/>
    <property type="molecule type" value="Genomic_DNA"/>
</dbReference>
<organism evidence="10 11">
    <name type="scientific">Humibacter ginsenosidimutans</name>
    <dbReference type="NCBI Taxonomy" id="2599293"/>
    <lineage>
        <taxon>Bacteria</taxon>
        <taxon>Bacillati</taxon>
        <taxon>Actinomycetota</taxon>
        <taxon>Actinomycetes</taxon>
        <taxon>Micrococcales</taxon>
        <taxon>Microbacteriaceae</taxon>
        <taxon>Humibacter</taxon>
    </lineage>
</organism>
<keyword evidence="3" id="KW-0328">Glycosyltransferase</keyword>
<feature type="transmembrane region" description="Helical" evidence="8">
    <location>
        <begin position="110"/>
        <end position="130"/>
    </location>
</feature>
<keyword evidence="4 10" id="KW-0808">Transferase</keyword>
<protein>
    <submittedName>
        <fullName evidence="10">Glycosyltransferase family 39 protein</fullName>
    </submittedName>
</protein>
<dbReference type="RefSeq" id="WP_146322025.1">
    <property type="nucleotide sequence ID" value="NZ_CP042305.1"/>
</dbReference>
<dbReference type="OrthoDB" id="5166595at2"/>
<evidence type="ECO:0000259" key="9">
    <source>
        <dbReference type="Pfam" id="PF13231"/>
    </source>
</evidence>
<evidence type="ECO:0000256" key="6">
    <source>
        <dbReference type="ARBA" id="ARBA00022989"/>
    </source>
</evidence>
<keyword evidence="6 8" id="KW-1133">Transmembrane helix</keyword>
<keyword evidence="11" id="KW-1185">Reference proteome</keyword>
<evidence type="ECO:0000256" key="5">
    <source>
        <dbReference type="ARBA" id="ARBA00022692"/>
    </source>
</evidence>
<dbReference type="GO" id="GO:0016763">
    <property type="term" value="F:pentosyltransferase activity"/>
    <property type="evidence" value="ECO:0007669"/>
    <property type="project" value="TreeGrafter"/>
</dbReference>
<keyword evidence="7 8" id="KW-0472">Membrane</keyword>
<reference evidence="10 11" key="1">
    <citation type="submission" date="2019-07" db="EMBL/GenBank/DDBJ databases">
        <title>Full genome sequence of Humibacter sp. WJ7-1.</title>
        <authorList>
            <person name="Im W.-T."/>
        </authorList>
    </citation>
    <scope>NUCLEOTIDE SEQUENCE [LARGE SCALE GENOMIC DNA]</scope>
    <source>
        <strain evidence="10 11">WJ7-1</strain>
    </source>
</reference>
<evidence type="ECO:0000256" key="3">
    <source>
        <dbReference type="ARBA" id="ARBA00022676"/>
    </source>
</evidence>
<dbReference type="GO" id="GO:0005886">
    <property type="term" value="C:plasma membrane"/>
    <property type="evidence" value="ECO:0007669"/>
    <property type="project" value="UniProtKB-SubCell"/>
</dbReference>
<proteinExistence type="predicted"/>
<feature type="domain" description="Glycosyltransferase RgtA/B/C/D-like" evidence="9">
    <location>
        <begin position="63"/>
        <end position="222"/>
    </location>
</feature>
<dbReference type="InterPro" id="IPR050297">
    <property type="entry name" value="LipidA_mod_glycosyltrf_83"/>
</dbReference>